<feature type="region of interest" description="Disordered" evidence="1">
    <location>
        <begin position="90"/>
        <end position="110"/>
    </location>
</feature>
<evidence type="ECO:0000313" key="2">
    <source>
        <dbReference type="EMBL" id="AUM61723.1"/>
    </source>
</evidence>
<evidence type="ECO:0000256" key="1">
    <source>
        <dbReference type="SAM" id="MobiDB-lite"/>
    </source>
</evidence>
<protein>
    <submittedName>
        <fullName evidence="2">Capsid</fullName>
    </submittedName>
</protein>
<feature type="region of interest" description="Disordered" evidence="1">
    <location>
        <begin position="118"/>
        <end position="137"/>
    </location>
</feature>
<name>A0A2K9LS79_9VIRU</name>
<proteinExistence type="predicted"/>
<gene>
    <name evidence="2" type="primary">Cap</name>
</gene>
<dbReference type="EMBL" id="KY487826">
    <property type="protein sequence ID" value="AUM61723.1"/>
    <property type="molecule type" value="Genomic_DNA"/>
</dbReference>
<sequence>MFLPWMRNTMVGWFNITHPTGVFEGNFSLFISREHTPVVGVSLWTHIVSAVQMSLIRRPRNMGLTPFQVYQAGRTAYNIGSRAYKQYKRARSAPAARSSGGGSSAPLTGQFDYKTDFKRRRLGKRQRRRQKFRRRRARKAWKRAKLSAANTTHLLKQSAWTQSTLENQSDSVCYGLYGINGSPDQFNSTGDVGAVFNEMDSSSWALANAPDSTSYNHKLYFQHGTMEITIKNTGTVDALIEAYFIRGRRPVNTNWLNPVHVYDRGFRKQAVAQNPNPTLLPDPNFESGLTFNIVGTTPFQCAEFCKDYSIYKRQKFRLPPGNEINIVVSDPRPRSFGMVESRPIMTDRRYHGILFQQQGSPATGDPPVLAQATQVTYLAVRRYRFKMVRDNMTTDALDTTATT</sequence>
<reference evidence="2" key="1">
    <citation type="submission" date="2017-01" db="EMBL/GenBank/DDBJ databases">
        <title>High-throughput sequencing uncovers low homogeneity in the biogeography of single-stranded DNA viruses.</title>
        <authorList>
            <person name="Pearson V.M."/>
            <person name="Rokyta D.R."/>
        </authorList>
    </citation>
    <scope>NUCLEOTIDE SEQUENCE</scope>
</reference>
<organism evidence="2">
    <name type="scientific">uncultured virus</name>
    <dbReference type="NCBI Taxonomy" id="340016"/>
    <lineage>
        <taxon>Viruses</taxon>
        <taxon>environmental samples</taxon>
    </lineage>
</organism>
<accession>A0A2K9LS79</accession>